<gene>
    <name evidence="3" type="ORF">BSYN_08470</name>
</gene>
<evidence type="ECO:0000256" key="1">
    <source>
        <dbReference type="ARBA" id="ARBA00022676"/>
    </source>
</evidence>
<accession>A0ABM8I949</accession>
<dbReference type="RefSeq" id="WP_353333628.1">
    <property type="nucleotide sequence ID" value="NZ_AP028055.1"/>
</dbReference>
<evidence type="ECO:0000313" key="4">
    <source>
        <dbReference type="Proteomes" id="UP001496674"/>
    </source>
</evidence>
<dbReference type="Proteomes" id="UP001496674">
    <property type="component" value="Chromosome"/>
</dbReference>
<dbReference type="CDD" id="cd06533">
    <property type="entry name" value="Glyco_transf_WecG_TagA"/>
    <property type="match status" value="1"/>
</dbReference>
<protein>
    <recommendedName>
        <fullName evidence="5">Glycosyltransferase</fullName>
    </recommendedName>
</protein>
<proteinExistence type="predicted"/>
<dbReference type="InterPro" id="IPR004629">
    <property type="entry name" value="WecG_TagA_CpsF"/>
</dbReference>
<dbReference type="PANTHER" id="PTHR34136:SF1">
    <property type="entry name" value="UDP-N-ACETYL-D-MANNOSAMINURONIC ACID TRANSFERASE"/>
    <property type="match status" value="1"/>
</dbReference>
<organism evidence="3 4">
    <name type="scientific">Bacteroides sedimenti</name>
    <dbReference type="NCBI Taxonomy" id="2136147"/>
    <lineage>
        <taxon>Bacteria</taxon>
        <taxon>Pseudomonadati</taxon>
        <taxon>Bacteroidota</taxon>
        <taxon>Bacteroidia</taxon>
        <taxon>Bacteroidales</taxon>
        <taxon>Bacteroidaceae</taxon>
        <taxon>Bacteroides</taxon>
    </lineage>
</organism>
<dbReference type="EMBL" id="AP028055">
    <property type="protein sequence ID" value="BEG98582.1"/>
    <property type="molecule type" value="Genomic_DNA"/>
</dbReference>
<sequence length="251" mass="29587">MKYFNVAIEFDRQRVDNIIESTIKQNGKGYVCSVESNNLTIANRDKLFNEVLNSALINICDGSNIAWFLGRIHKKCLKPYIGADLFRIYVDKCKYRQYFLGNTPEVLDGLKRNLSKIDPKIQSMSFESLPFRKVEEFDYEAIAEKINKDNPDIIWVSLGAPKQEIFMNRLLPYLNRGVMFGFGAIFNFNSDAGHVRRAPKWMRNLRLEWLYRAFEEPKKNIPRYWNFIKLLPKLIAMEYKLSHKNIERNKI</sequence>
<dbReference type="Pfam" id="PF03808">
    <property type="entry name" value="Glyco_tran_WecG"/>
    <property type="match status" value="1"/>
</dbReference>
<dbReference type="PANTHER" id="PTHR34136">
    <property type="match status" value="1"/>
</dbReference>
<dbReference type="NCBIfam" id="TIGR00696">
    <property type="entry name" value="wecG_tagA_cpsF"/>
    <property type="match status" value="1"/>
</dbReference>
<evidence type="ECO:0000313" key="3">
    <source>
        <dbReference type="EMBL" id="BEG98582.1"/>
    </source>
</evidence>
<keyword evidence="2" id="KW-0808">Transferase</keyword>
<name>A0ABM8I949_9BACE</name>
<keyword evidence="4" id="KW-1185">Reference proteome</keyword>
<evidence type="ECO:0008006" key="5">
    <source>
        <dbReference type="Google" id="ProtNLM"/>
    </source>
</evidence>
<reference evidence="3 4" key="1">
    <citation type="submission" date="2023-04" db="EMBL/GenBank/DDBJ databases">
        <title>Draft genome sequence of acteroides sedimenti strain YN3PY1.</title>
        <authorList>
            <person name="Yoshida N."/>
        </authorList>
    </citation>
    <scope>NUCLEOTIDE SEQUENCE [LARGE SCALE GENOMIC DNA]</scope>
    <source>
        <strain evidence="3 4">YN3PY1</strain>
    </source>
</reference>
<evidence type="ECO:0000256" key="2">
    <source>
        <dbReference type="ARBA" id="ARBA00022679"/>
    </source>
</evidence>
<keyword evidence="1" id="KW-0328">Glycosyltransferase</keyword>